<sequence length="425" mass="48653">MSYFSANQSSPFFNCCCKGRNYDLVSYRRGHDDSSHPNEYCAGAILCLVSANKFENLDEKVRGHSSYLYVGNESIAIAPDSDTKGLLPFIETSQPLENIEQNEAERESIKENEERREEEGNELDYQCLAKEEESTHHRLTIAAAQPQNDPVQRQDIRSSFVPLPKLSTIKDRPQLPPDISEMEHGALIYAKESFGSIIPSKKYIHLPKRENFDENHKIVIGSGTNGTVISFPIDKKDFALKYVNFKYDPKRIEIWAQFDHQHLTQLLGVFVVHYESERLCCQVMKRMTCSLDSQYHKIFKGTGILRALQHNQIEESVLKCNLSFIYRCILDALQYLKENNVVHQDVKASNVLINKILCSCKNVYTCICGRYLVELSDFDSVKKVNPAIERCPAHSVKHKLLQNDEVLGTPEYRAAPERWSESCDC</sequence>
<dbReference type="PROSITE" id="PS00107">
    <property type="entry name" value="PROTEIN_KINASE_ATP"/>
    <property type="match status" value="1"/>
</dbReference>
<dbReference type="GO" id="GO:0005737">
    <property type="term" value="C:cytoplasm"/>
    <property type="evidence" value="ECO:0007669"/>
    <property type="project" value="TreeGrafter"/>
</dbReference>
<dbReference type="PROSITE" id="PS50011">
    <property type="entry name" value="PROTEIN_KINASE_DOM"/>
    <property type="match status" value="1"/>
</dbReference>
<keyword evidence="4" id="KW-0808">Transferase</keyword>
<proteinExistence type="inferred from homology"/>
<dbReference type="AlphaFoldDB" id="A0A1X7SN61"/>
<dbReference type="SUPFAM" id="SSF56112">
    <property type="entry name" value="Protein kinase-like (PK-like)"/>
    <property type="match status" value="1"/>
</dbReference>
<evidence type="ECO:0000256" key="3">
    <source>
        <dbReference type="PROSITE-ProRule" id="PRU10141"/>
    </source>
</evidence>
<dbReference type="InParanoid" id="A0A1X7SN61"/>
<evidence type="ECO:0000313" key="7">
    <source>
        <dbReference type="EnsemblMetazoa" id="Aqu2.1.03520_001"/>
    </source>
</evidence>
<keyword evidence="4" id="KW-0418">Kinase</keyword>
<dbReference type="InterPro" id="IPR008271">
    <property type="entry name" value="Ser/Thr_kinase_AS"/>
</dbReference>
<organism evidence="7">
    <name type="scientific">Amphimedon queenslandica</name>
    <name type="common">Sponge</name>
    <dbReference type="NCBI Taxonomy" id="400682"/>
    <lineage>
        <taxon>Eukaryota</taxon>
        <taxon>Metazoa</taxon>
        <taxon>Porifera</taxon>
        <taxon>Demospongiae</taxon>
        <taxon>Heteroscleromorpha</taxon>
        <taxon>Haplosclerida</taxon>
        <taxon>Niphatidae</taxon>
        <taxon>Amphimedon</taxon>
    </lineage>
</organism>
<name>A0A1X7SN61_AMPQE</name>
<feature type="compositionally biased region" description="Basic and acidic residues" evidence="5">
    <location>
        <begin position="103"/>
        <end position="118"/>
    </location>
</feature>
<dbReference type="InterPro" id="IPR053235">
    <property type="entry name" value="Ser_Thr_kinase"/>
</dbReference>
<comment type="similarity">
    <text evidence="4">Belongs to the protein kinase superfamily.</text>
</comment>
<dbReference type="PROSITE" id="PS00108">
    <property type="entry name" value="PROTEIN_KINASE_ST"/>
    <property type="match status" value="1"/>
</dbReference>
<dbReference type="GO" id="GO:0005524">
    <property type="term" value="F:ATP binding"/>
    <property type="evidence" value="ECO:0007669"/>
    <property type="project" value="UniProtKB-UniRule"/>
</dbReference>
<keyword evidence="2 3" id="KW-0067">ATP-binding</keyword>
<dbReference type="Pfam" id="PF00069">
    <property type="entry name" value="Pkinase"/>
    <property type="match status" value="1"/>
</dbReference>
<feature type="region of interest" description="Disordered" evidence="5">
    <location>
        <begin position="98"/>
        <end position="122"/>
    </location>
</feature>
<dbReference type="Gene3D" id="1.10.510.10">
    <property type="entry name" value="Transferase(Phosphotransferase) domain 1"/>
    <property type="match status" value="1"/>
</dbReference>
<dbReference type="InterPro" id="IPR000719">
    <property type="entry name" value="Prot_kinase_dom"/>
</dbReference>
<dbReference type="InterPro" id="IPR017441">
    <property type="entry name" value="Protein_kinase_ATP_BS"/>
</dbReference>
<dbReference type="GO" id="GO:0004674">
    <property type="term" value="F:protein serine/threonine kinase activity"/>
    <property type="evidence" value="ECO:0007669"/>
    <property type="project" value="UniProtKB-KW"/>
</dbReference>
<reference evidence="7" key="1">
    <citation type="submission" date="2017-05" db="UniProtKB">
        <authorList>
            <consortium name="EnsemblMetazoa"/>
        </authorList>
    </citation>
    <scope>IDENTIFICATION</scope>
</reference>
<keyword evidence="4" id="KW-0723">Serine/threonine-protein kinase</keyword>
<evidence type="ECO:0000256" key="2">
    <source>
        <dbReference type="ARBA" id="ARBA00022840"/>
    </source>
</evidence>
<dbReference type="SMART" id="SM00220">
    <property type="entry name" value="S_TKc"/>
    <property type="match status" value="1"/>
</dbReference>
<accession>A0A1X7SN61</accession>
<dbReference type="EnsemblMetazoa" id="Aqu2.1.03520_001">
    <property type="protein sequence ID" value="Aqu2.1.03520_001"/>
    <property type="gene ID" value="Aqu2.1.03520"/>
</dbReference>
<evidence type="ECO:0000256" key="4">
    <source>
        <dbReference type="RuleBase" id="RU000304"/>
    </source>
</evidence>
<keyword evidence="1 3" id="KW-0547">Nucleotide-binding</keyword>
<evidence type="ECO:0000256" key="5">
    <source>
        <dbReference type="SAM" id="MobiDB-lite"/>
    </source>
</evidence>
<feature type="domain" description="Protein kinase" evidence="6">
    <location>
        <begin position="214"/>
        <end position="425"/>
    </location>
</feature>
<dbReference type="STRING" id="400682.A0A1X7SN61"/>
<feature type="binding site" evidence="3">
    <location>
        <position position="241"/>
    </location>
    <ligand>
        <name>ATP</name>
        <dbReference type="ChEBI" id="CHEBI:30616"/>
    </ligand>
</feature>
<protein>
    <recommendedName>
        <fullName evidence="6">Protein kinase domain-containing protein</fullName>
    </recommendedName>
</protein>
<dbReference type="PANTHER" id="PTHR24361">
    <property type="entry name" value="MITOGEN-ACTIVATED KINASE KINASE KINASE"/>
    <property type="match status" value="1"/>
</dbReference>
<dbReference type="OrthoDB" id="1924919at2759"/>
<evidence type="ECO:0000256" key="1">
    <source>
        <dbReference type="ARBA" id="ARBA00022741"/>
    </source>
</evidence>
<evidence type="ECO:0000259" key="6">
    <source>
        <dbReference type="PROSITE" id="PS50011"/>
    </source>
</evidence>
<dbReference type="InterPro" id="IPR011009">
    <property type="entry name" value="Kinase-like_dom_sf"/>
</dbReference>